<protein>
    <recommendedName>
        <fullName evidence="2">CBM2 domain-containing protein</fullName>
    </recommendedName>
</protein>
<dbReference type="EMBL" id="VSRL01000303">
    <property type="protein sequence ID" value="NKE62974.1"/>
    <property type="molecule type" value="Genomic_DNA"/>
</dbReference>
<reference evidence="3 4" key="1">
    <citation type="submission" date="2019-08" db="EMBL/GenBank/DDBJ databases">
        <title>Lentzea from Indian Himalayas.</title>
        <authorList>
            <person name="Mandal S."/>
            <person name="Mallick Gupta A."/>
            <person name="Maiti P.K."/>
            <person name="Sarkar J."/>
            <person name="Mandal S."/>
        </authorList>
    </citation>
    <scope>NUCLEOTIDE SEQUENCE [LARGE SCALE GENOMIC DNA]</scope>
    <source>
        <strain evidence="3 4">PSKA42</strain>
    </source>
</reference>
<dbReference type="SUPFAM" id="SSF49384">
    <property type="entry name" value="Carbohydrate-binding domain"/>
    <property type="match status" value="1"/>
</dbReference>
<dbReference type="InterPro" id="IPR012291">
    <property type="entry name" value="CBM2_carb-bd_dom_sf"/>
</dbReference>
<dbReference type="SMART" id="SM00637">
    <property type="entry name" value="CBD_II"/>
    <property type="match status" value="1"/>
</dbReference>
<comment type="caution">
    <text evidence="3">The sequence shown here is derived from an EMBL/GenBank/DDBJ whole genome shotgun (WGS) entry which is preliminary data.</text>
</comment>
<evidence type="ECO:0000313" key="3">
    <source>
        <dbReference type="EMBL" id="NKE62974.1"/>
    </source>
</evidence>
<dbReference type="Pfam" id="PF00553">
    <property type="entry name" value="CBM_2"/>
    <property type="match status" value="1"/>
</dbReference>
<evidence type="ECO:0000313" key="4">
    <source>
        <dbReference type="Proteomes" id="UP001515943"/>
    </source>
</evidence>
<name>A0ABX1FVV1_9PSEU</name>
<accession>A0ABX1FVV1</accession>
<dbReference type="Proteomes" id="UP001515943">
    <property type="component" value="Unassembled WGS sequence"/>
</dbReference>
<evidence type="ECO:0000259" key="2">
    <source>
        <dbReference type="PROSITE" id="PS51173"/>
    </source>
</evidence>
<dbReference type="Gene3D" id="2.60.40.290">
    <property type="match status" value="1"/>
</dbReference>
<keyword evidence="4" id="KW-1185">Reference proteome</keyword>
<organism evidence="3 4">
    <name type="scientific">Lentzea indica</name>
    <dbReference type="NCBI Taxonomy" id="2604800"/>
    <lineage>
        <taxon>Bacteria</taxon>
        <taxon>Bacillati</taxon>
        <taxon>Actinomycetota</taxon>
        <taxon>Actinomycetes</taxon>
        <taxon>Pseudonocardiales</taxon>
        <taxon>Pseudonocardiaceae</taxon>
        <taxon>Lentzea</taxon>
    </lineage>
</organism>
<dbReference type="PROSITE" id="PS51173">
    <property type="entry name" value="CBM2"/>
    <property type="match status" value="1"/>
</dbReference>
<dbReference type="InterPro" id="IPR008965">
    <property type="entry name" value="CBM2/CBM3_carb-bd_dom_sf"/>
</dbReference>
<proteinExistence type="predicted"/>
<gene>
    <name evidence="3" type="ORF">FXN61_42145</name>
</gene>
<feature type="domain" description="CBM2" evidence="2">
    <location>
        <begin position="18"/>
        <end position="128"/>
    </location>
</feature>
<dbReference type="InterPro" id="IPR001919">
    <property type="entry name" value="CBD2"/>
</dbReference>
<sequence>MTTPPPVVVTTTPPPPPPPPPAPPCTVAYRISGQWPGGFQGGITIRNTGRAAINGWTLQWSFGDGQTVKHMWNASPSQRGATVSATNVSYTATIAPGGEVSIGFLGSIRDKNTAPRSFTLNGTACTTS</sequence>
<evidence type="ECO:0000256" key="1">
    <source>
        <dbReference type="SAM" id="MobiDB-lite"/>
    </source>
</evidence>
<feature type="region of interest" description="Disordered" evidence="1">
    <location>
        <begin position="1"/>
        <end position="22"/>
    </location>
</feature>